<dbReference type="RefSeq" id="WP_353941182.1">
    <property type="nucleotide sequence ID" value="NZ_CP159534.1"/>
</dbReference>
<dbReference type="PROSITE" id="PS50011">
    <property type="entry name" value="PROTEIN_KINASE_DOM"/>
    <property type="match status" value="1"/>
</dbReference>
<keyword evidence="1" id="KW-0808">Transferase</keyword>
<keyword evidence="3 7" id="KW-0418">Kinase</keyword>
<feature type="region of interest" description="Disordered" evidence="5">
    <location>
        <begin position="303"/>
        <end position="439"/>
    </location>
</feature>
<evidence type="ECO:0000256" key="4">
    <source>
        <dbReference type="ARBA" id="ARBA00022840"/>
    </source>
</evidence>
<proteinExistence type="predicted"/>
<evidence type="ECO:0000313" key="7">
    <source>
        <dbReference type="EMBL" id="XCJ69495.1"/>
    </source>
</evidence>
<dbReference type="InterPro" id="IPR011009">
    <property type="entry name" value="Kinase-like_dom_sf"/>
</dbReference>
<dbReference type="CDD" id="cd14014">
    <property type="entry name" value="STKc_PknB_like"/>
    <property type="match status" value="1"/>
</dbReference>
<keyword evidence="4" id="KW-0067">ATP-binding</keyword>
<sequence>MLGEGGMGRAYLARRLVLEGWDRSWESAYRIADPDDATTGENALAVLKTIRPQLLADEDAEKVERTRARFVAEVDAIRTVVGPRIPAFLGASPEAAEPWLAMEYIPGPSLDSQVKKSGCITDVGPWVALGLGLVEALESVHGADLLHRDLKPGNVVLGPLGPVVLDFGLAVLAERQDFSNALTKTGWALGTPAFMPWEQYKDAKHVKASADVYAIGSTLFFTATGRTPYPGAPMPMPPDWKGVPAEFLPLLSKLFAPVEAKRPDLSEVRADLYTLLAMHSLSYEEAAQQLAEVAAAAGLTPKLPDQALSEGPDPEVHEQAQRAVDRGAAPDAPWLDDNLFDELSPDAEDADFLPHGAGEAPDRPAPYTPTVPDQGDSTTAPLPQPAPTKLLTTQTADSEGGKGLPVPPVPPLSTPPPAKADANRRPVSARPGPRPAQKVAERLRRAYAHRESL</sequence>
<dbReference type="InterPro" id="IPR000719">
    <property type="entry name" value="Prot_kinase_dom"/>
</dbReference>
<dbReference type="KEGG" id="stac:ABII15_05745"/>
<evidence type="ECO:0000256" key="2">
    <source>
        <dbReference type="ARBA" id="ARBA00022741"/>
    </source>
</evidence>
<dbReference type="PANTHER" id="PTHR43289:SF34">
    <property type="entry name" value="SERINE_THREONINE-PROTEIN KINASE YBDM-RELATED"/>
    <property type="match status" value="1"/>
</dbReference>
<dbReference type="EMBL" id="CP159534">
    <property type="protein sequence ID" value="XCJ69495.1"/>
    <property type="molecule type" value="Genomic_DNA"/>
</dbReference>
<gene>
    <name evidence="7" type="ORF">ABII15_05745</name>
</gene>
<organism evidence="7">
    <name type="scientific">Streptomyces tabacisoli</name>
    <dbReference type="NCBI Taxonomy" id="3156398"/>
    <lineage>
        <taxon>Bacteria</taxon>
        <taxon>Bacillati</taxon>
        <taxon>Actinomycetota</taxon>
        <taxon>Actinomycetes</taxon>
        <taxon>Kitasatosporales</taxon>
        <taxon>Streptomycetaceae</taxon>
        <taxon>Streptomyces</taxon>
    </lineage>
</organism>
<feature type="compositionally biased region" description="Basic and acidic residues" evidence="5">
    <location>
        <begin position="314"/>
        <end position="325"/>
    </location>
</feature>
<dbReference type="Pfam" id="PF00069">
    <property type="entry name" value="Pkinase"/>
    <property type="match status" value="1"/>
</dbReference>
<dbReference type="Gene3D" id="1.10.510.10">
    <property type="entry name" value="Transferase(Phosphotransferase) domain 1"/>
    <property type="match status" value="1"/>
</dbReference>
<dbReference type="PANTHER" id="PTHR43289">
    <property type="entry name" value="MITOGEN-ACTIVATED PROTEIN KINASE KINASE KINASE 20-RELATED"/>
    <property type="match status" value="1"/>
</dbReference>
<evidence type="ECO:0000256" key="1">
    <source>
        <dbReference type="ARBA" id="ARBA00022679"/>
    </source>
</evidence>
<dbReference type="PROSITE" id="PS00108">
    <property type="entry name" value="PROTEIN_KINASE_ST"/>
    <property type="match status" value="1"/>
</dbReference>
<accession>A0AAU8IMS9</accession>
<dbReference type="SUPFAM" id="SSF56112">
    <property type="entry name" value="Protein kinase-like (PK-like)"/>
    <property type="match status" value="1"/>
</dbReference>
<evidence type="ECO:0000256" key="5">
    <source>
        <dbReference type="SAM" id="MobiDB-lite"/>
    </source>
</evidence>
<feature type="domain" description="Protein kinase" evidence="6">
    <location>
        <begin position="1"/>
        <end position="276"/>
    </location>
</feature>
<dbReference type="AlphaFoldDB" id="A0AAU8IMS9"/>
<dbReference type="GO" id="GO:0005524">
    <property type="term" value="F:ATP binding"/>
    <property type="evidence" value="ECO:0007669"/>
    <property type="project" value="UniProtKB-KW"/>
</dbReference>
<dbReference type="GO" id="GO:0004674">
    <property type="term" value="F:protein serine/threonine kinase activity"/>
    <property type="evidence" value="ECO:0007669"/>
    <property type="project" value="TreeGrafter"/>
</dbReference>
<keyword evidence="2" id="KW-0547">Nucleotide-binding</keyword>
<dbReference type="SMART" id="SM00220">
    <property type="entry name" value="S_TKc"/>
    <property type="match status" value="1"/>
</dbReference>
<protein>
    <submittedName>
        <fullName evidence="7">Protein kinase</fullName>
    </submittedName>
</protein>
<evidence type="ECO:0000259" key="6">
    <source>
        <dbReference type="PROSITE" id="PS50011"/>
    </source>
</evidence>
<reference evidence="7" key="1">
    <citation type="submission" date="2024-06" db="EMBL/GenBank/DDBJ databases">
        <title>Streptomyces sp. strain HUAS MG91 genome sequences.</title>
        <authorList>
            <person name="Mo P."/>
        </authorList>
    </citation>
    <scope>NUCLEOTIDE SEQUENCE</scope>
    <source>
        <strain evidence="7">HUAS MG91</strain>
    </source>
</reference>
<name>A0AAU8IMS9_9ACTN</name>
<feature type="compositionally biased region" description="Pro residues" evidence="5">
    <location>
        <begin position="405"/>
        <end position="418"/>
    </location>
</feature>
<dbReference type="InterPro" id="IPR008271">
    <property type="entry name" value="Ser/Thr_kinase_AS"/>
</dbReference>
<feature type="compositionally biased region" description="Acidic residues" evidence="5">
    <location>
        <begin position="338"/>
        <end position="351"/>
    </location>
</feature>
<evidence type="ECO:0000256" key="3">
    <source>
        <dbReference type="ARBA" id="ARBA00022777"/>
    </source>
</evidence>